<organism evidence="1 2">
    <name type="scientific">Geomicrobium halophilum</name>
    <dbReference type="NCBI Taxonomy" id="549000"/>
    <lineage>
        <taxon>Bacteria</taxon>
        <taxon>Bacillati</taxon>
        <taxon>Bacillota</taxon>
        <taxon>Bacilli</taxon>
        <taxon>Bacillales</taxon>
        <taxon>Geomicrobium</taxon>
    </lineage>
</organism>
<protein>
    <submittedName>
        <fullName evidence="1">Uncharacterized protein</fullName>
    </submittedName>
</protein>
<name>A0A841PP73_9BACL</name>
<dbReference type="EMBL" id="JACHHJ010000001">
    <property type="protein sequence ID" value="MBB6449604.1"/>
    <property type="molecule type" value="Genomic_DNA"/>
</dbReference>
<keyword evidence="2" id="KW-1185">Reference proteome</keyword>
<evidence type="ECO:0000313" key="1">
    <source>
        <dbReference type="EMBL" id="MBB6449604.1"/>
    </source>
</evidence>
<sequence length="46" mass="5254">MTDEQQREEVRLLIDYLQTLADVSKSGVRVHAEIQATTKLIQAKLN</sequence>
<dbReference type="RefSeq" id="WP_184403460.1">
    <property type="nucleotide sequence ID" value="NZ_JACHHJ010000001.1"/>
</dbReference>
<gene>
    <name evidence="1" type="ORF">HNR44_001553</name>
</gene>
<dbReference type="AlphaFoldDB" id="A0A841PP73"/>
<proteinExistence type="predicted"/>
<evidence type="ECO:0000313" key="2">
    <source>
        <dbReference type="Proteomes" id="UP000568839"/>
    </source>
</evidence>
<accession>A0A841PP73</accession>
<comment type="caution">
    <text evidence="1">The sequence shown here is derived from an EMBL/GenBank/DDBJ whole genome shotgun (WGS) entry which is preliminary data.</text>
</comment>
<dbReference type="Proteomes" id="UP000568839">
    <property type="component" value="Unassembled WGS sequence"/>
</dbReference>
<reference evidence="1 2" key="1">
    <citation type="submission" date="2020-08" db="EMBL/GenBank/DDBJ databases">
        <title>Genomic Encyclopedia of Type Strains, Phase IV (KMG-IV): sequencing the most valuable type-strain genomes for metagenomic binning, comparative biology and taxonomic classification.</title>
        <authorList>
            <person name="Goeker M."/>
        </authorList>
    </citation>
    <scope>NUCLEOTIDE SEQUENCE [LARGE SCALE GENOMIC DNA]</scope>
    <source>
        <strain evidence="1 2">DSM 21769</strain>
    </source>
</reference>